<evidence type="ECO:0000313" key="2">
    <source>
        <dbReference type="Proteomes" id="UP001194468"/>
    </source>
</evidence>
<reference evidence="1" key="1">
    <citation type="submission" date="2019-10" db="EMBL/GenBank/DDBJ databases">
        <authorList>
            <consortium name="DOE Joint Genome Institute"/>
            <person name="Kuo A."/>
            <person name="Miyauchi S."/>
            <person name="Kiss E."/>
            <person name="Drula E."/>
            <person name="Kohler A."/>
            <person name="Sanchez-Garcia M."/>
            <person name="Andreopoulos B."/>
            <person name="Barry K.W."/>
            <person name="Bonito G."/>
            <person name="Buee M."/>
            <person name="Carver A."/>
            <person name="Chen C."/>
            <person name="Cichocki N."/>
            <person name="Clum A."/>
            <person name="Culley D."/>
            <person name="Crous P.W."/>
            <person name="Fauchery L."/>
            <person name="Girlanda M."/>
            <person name="Hayes R."/>
            <person name="Keri Z."/>
            <person name="LaButti K."/>
            <person name="Lipzen A."/>
            <person name="Lombard V."/>
            <person name="Magnuson J."/>
            <person name="Maillard F."/>
            <person name="Morin E."/>
            <person name="Murat C."/>
            <person name="Nolan M."/>
            <person name="Ohm R."/>
            <person name="Pangilinan J."/>
            <person name="Pereira M."/>
            <person name="Perotto S."/>
            <person name="Peter M."/>
            <person name="Riley R."/>
            <person name="Sitrit Y."/>
            <person name="Stielow B."/>
            <person name="Szollosi G."/>
            <person name="Zifcakova L."/>
            <person name="Stursova M."/>
            <person name="Spatafora J.W."/>
            <person name="Tedersoo L."/>
            <person name="Vaario L.-M."/>
            <person name="Yamada A."/>
            <person name="Yan M."/>
            <person name="Wang P."/>
            <person name="Xu J."/>
            <person name="Bruns T."/>
            <person name="Baldrian P."/>
            <person name="Vilgalys R."/>
            <person name="Henrissat B."/>
            <person name="Grigoriev I.V."/>
            <person name="Hibbett D."/>
            <person name="Nagy L.G."/>
            <person name="Martin F.M."/>
        </authorList>
    </citation>
    <scope>NUCLEOTIDE SEQUENCE</scope>
    <source>
        <strain evidence="1">BED1</strain>
    </source>
</reference>
<organism evidence="1 2">
    <name type="scientific">Boletus edulis BED1</name>
    <dbReference type="NCBI Taxonomy" id="1328754"/>
    <lineage>
        <taxon>Eukaryota</taxon>
        <taxon>Fungi</taxon>
        <taxon>Dikarya</taxon>
        <taxon>Basidiomycota</taxon>
        <taxon>Agaricomycotina</taxon>
        <taxon>Agaricomycetes</taxon>
        <taxon>Agaricomycetidae</taxon>
        <taxon>Boletales</taxon>
        <taxon>Boletineae</taxon>
        <taxon>Boletaceae</taxon>
        <taxon>Boletoideae</taxon>
        <taxon>Boletus</taxon>
    </lineage>
</organism>
<dbReference type="Pfam" id="PF16815">
    <property type="entry name" value="HRI1"/>
    <property type="match status" value="1"/>
</dbReference>
<evidence type="ECO:0000313" key="1">
    <source>
        <dbReference type="EMBL" id="KAF8439874.1"/>
    </source>
</evidence>
<accession>A0AAD4BTL9</accession>
<proteinExistence type="predicted"/>
<name>A0AAD4BTL9_BOLED</name>
<reference evidence="1" key="2">
    <citation type="journal article" date="2020" name="Nat. Commun.">
        <title>Large-scale genome sequencing of mycorrhizal fungi provides insights into the early evolution of symbiotic traits.</title>
        <authorList>
            <person name="Miyauchi S."/>
            <person name="Kiss E."/>
            <person name="Kuo A."/>
            <person name="Drula E."/>
            <person name="Kohler A."/>
            <person name="Sanchez-Garcia M."/>
            <person name="Morin E."/>
            <person name="Andreopoulos B."/>
            <person name="Barry K.W."/>
            <person name="Bonito G."/>
            <person name="Buee M."/>
            <person name="Carver A."/>
            <person name="Chen C."/>
            <person name="Cichocki N."/>
            <person name="Clum A."/>
            <person name="Culley D."/>
            <person name="Crous P.W."/>
            <person name="Fauchery L."/>
            <person name="Girlanda M."/>
            <person name="Hayes R.D."/>
            <person name="Keri Z."/>
            <person name="LaButti K."/>
            <person name="Lipzen A."/>
            <person name="Lombard V."/>
            <person name="Magnuson J."/>
            <person name="Maillard F."/>
            <person name="Murat C."/>
            <person name="Nolan M."/>
            <person name="Ohm R.A."/>
            <person name="Pangilinan J."/>
            <person name="Pereira M.F."/>
            <person name="Perotto S."/>
            <person name="Peter M."/>
            <person name="Pfister S."/>
            <person name="Riley R."/>
            <person name="Sitrit Y."/>
            <person name="Stielow J.B."/>
            <person name="Szollosi G."/>
            <person name="Zifcakova L."/>
            <person name="Stursova M."/>
            <person name="Spatafora J.W."/>
            <person name="Tedersoo L."/>
            <person name="Vaario L.M."/>
            <person name="Yamada A."/>
            <person name="Yan M."/>
            <person name="Wang P."/>
            <person name="Xu J."/>
            <person name="Bruns T."/>
            <person name="Baldrian P."/>
            <person name="Vilgalys R."/>
            <person name="Dunand C."/>
            <person name="Henrissat B."/>
            <person name="Grigoriev I.V."/>
            <person name="Hibbett D."/>
            <person name="Nagy L.G."/>
            <person name="Martin F.M."/>
        </authorList>
    </citation>
    <scope>NUCLEOTIDE SEQUENCE</scope>
    <source>
        <strain evidence="1">BED1</strain>
    </source>
</reference>
<dbReference type="EMBL" id="WHUW01000013">
    <property type="protein sequence ID" value="KAF8439874.1"/>
    <property type="molecule type" value="Genomic_DNA"/>
</dbReference>
<dbReference type="Proteomes" id="UP001194468">
    <property type="component" value="Unassembled WGS sequence"/>
</dbReference>
<dbReference type="Gene3D" id="2.40.128.320">
    <property type="entry name" value="Protein HRI1, N-terminal domain"/>
    <property type="match status" value="1"/>
</dbReference>
<protein>
    <recommendedName>
        <fullName evidence="3">Protein HRI1</fullName>
    </recommendedName>
</protein>
<dbReference type="InterPro" id="IPR031818">
    <property type="entry name" value="Hri1"/>
</dbReference>
<evidence type="ECO:0008006" key="3">
    <source>
        <dbReference type="Google" id="ProtNLM"/>
    </source>
</evidence>
<sequence>MSTQLYGQPFTSTRESIAWIPSPAFEDSDVLVLSSRSTSPGDVGATLFYLDLRLSLPLSRLSNINWGFAGLRHTLSASPLRLQWGHSTIDSRGDGLVDEGEMIHRDGVEIETGIGLNPATGQKGAYEEIWRDESLPVGSPFIFVSSSASVEEATAVMAVLGPHALALAQEPEGLDTSRKFQAVRMHRRTSAAQDMEEVKWEIVFSTGSSAQERELEELVGLADQTCQHVRGSNVCLGTRSWVVWDSGTARDDT</sequence>
<gene>
    <name evidence="1" type="ORF">L210DRAFT_3504286</name>
</gene>
<keyword evidence="2" id="KW-1185">Reference proteome</keyword>
<dbReference type="InterPro" id="IPR043047">
    <property type="entry name" value="Hri1_N_sf"/>
</dbReference>
<dbReference type="AlphaFoldDB" id="A0AAD4BTL9"/>
<comment type="caution">
    <text evidence="1">The sequence shown here is derived from an EMBL/GenBank/DDBJ whole genome shotgun (WGS) entry which is preliminary data.</text>
</comment>